<dbReference type="InterPro" id="IPR000868">
    <property type="entry name" value="Isochorismatase-like_dom"/>
</dbReference>
<evidence type="ECO:0000313" key="3">
    <source>
        <dbReference type="EMBL" id="CAL5219747.1"/>
    </source>
</evidence>
<dbReference type="Proteomes" id="UP001497392">
    <property type="component" value="Unassembled WGS sequence"/>
</dbReference>
<accession>A0ABP1FQD0</accession>
<keyword evidence="4" id="KW-1185">Reference proteome</keyword>
<dbReference type="InterPro" id="IPR036380">
    <property type="entry name" value="Isochorismatase-like_sf"/>
</dbReference>
<evidence type="ECO:0000256" key="1">
    <source>
        <dbReference type="ARBA" id="ARBA00006336"/>
    </source>
</evidence>
<comment type="similarity">
    <text evidence="1">Belongs to the isochorismatase family.</text>
</comment>
<dbReference type="Pfam" id="PF00857">
    <property type="entry name" value="Isochorismatase"/>
    <property type="match status" value="1"/>
</dbReference>
<evidence type="ECO:0000313" key="4">
    <source>
        <dbReference type="Proteomes" id="UP001497392"/>
    </source>
</evidence>
<gene>
    <name evidence="3" type="primary">g1646</name>
    <name evidence="3" type="ORF">VP750_LOCUS1406</name>
</gene>
<dbReference type="PANTHER" id="PTHR14119">
    <property type="entry name" value="HYDROLASE"/>
    <property type="match status" value="1"/>
</dbReference>
<name>A0ABP1FQD0_9CHLO</name>
<feature type="domain" description="Isochorismatase-like" evidence="2">
    <location>
        <begin position="49"/>
        <end position="200"/>
    </location>
</feature>
<dbReference type="InterPro" id="IPR050993">
    <property type="entry name" value="Isochorismatase_domain"/>
</dbReference>
<comment type="caution">
    <text evidence="3">The sequence shown here is derived from an EMBL/GenBank/DDBJ whole genome shotgun (WGS) entry which is preliminary data.</text>
</comment>
<protein>
    <submittedName>
        <fullName evidence="3">G1646 protein</fullName>
    </submittedName>
</protein>
<dbReference type="Gene3D" id="3.40.50.850">
    <property type="entry name" value="Isochorismatase-like"/>
    <property type="match status" value="1"/>
</dbReference>
<sequence length="236" mass="25973">MGRLGTRAAQTGFASRFRSAGSVLAAVLAESDTSLEEMSVGKLDPRKTGLFVCDVQEVFREKSLIQGYDAVIDCARRLVRGAAAFEIPVFVTEQYPARLGSTVQEIRDVLPKSCVPVPKTDFTMYVPEIQEQLRQYPEIQSIVLCGIEGHVCVLQTALDLLERKFDVHIVTDGVSSSKWHDRTVGIQRIAQCGGFLATAEMILFQLSCSSKHPAFKQVSALVKESRPDPLPIVSML</sequence>
<dbReference type="PANTHER" id="PTHR14119:SF3">
    <property type="entry name" value="ISOCHORISMATASE DOMAIN-CONTAINING PROTEIN 2"/>
    <property type="match status" value="1"/>
</dbReference>
<proteinExistence type="inferred from homology"/>
<dbReference type="EMBL" id="CAXHTA020000002">
    <property type="protein sequence ID" value="CAL5219747.1"/>
    <property type="molecule type" value="Genomic_DNA"/>
</dbReference>
<dbReference type="SUPFAM" id="SSF52499">
    <property type="entry name" value="Isochorismatase-like hydrolases"/>
    <property type="match status" value="1"/>
</dbReference>
<organism evidence="3 4">
    <name type="scientific">Coccomyxa viridis</name>
    <dbReference type="NCBI Taxonomy" id="1274662"/>
    <lineage>
        <taxon>Eukaryota</taxon>
        <taxon>Viridiplantae</taxon>
        <taxon>Chlorophyta</taxon>
        <taxon>core chlorophytes</taxon>
        <taxon>Trebouxiophyceae</taxon>
        <taxon>Trebouxiophyceae incertae sedis</taxon>
        <taxon>Coccomyxaceae</taxon>
        <taxon>Coccomyxa</taxon>
    </lineage>
</organism>
<evidence type="ECO:0000259" key="2">
    <source>
        <dbReference type="Pfam" id="PF00857"/>
    </source>
</evidence>
<reference evidence="3 4" key="1">
    <citation type="submission" date="2024-06" db="EMBL/GenBank/DDBJ databases">
        <authorList>
            <person name="Kraege A."/>
            <person name="Thomma B."/>
        </authorList>
    </citation>
    <scope>NUCLEOTIDE SEQUENCE [LARGE SCALE GENOMIC DNA]</scope>
</reference>